<protein>
    <recommendedName>
        <fullName evidence="3 11">Thymidylate kinase</fullName>
        <ecNumber evidence="2 11">2.7.4.9</ecNumber>
    </recommendedName>
    <alternativeName>
        <fullName evidence="11">dTMP kinase</fullName>
    </alternativeName>
</protein>
<dbReference type="GO" id="GO:0005524">
    <property type="term" value="F:ATP binding"/>
    <property type="evidence" value="ECO:0007669"/>
    <property type="project" value="UniProtKB-UniRule"/>
</dbReference>
<accession>A0A1D9MLS7</accession>
<comment type="function">
    <text evidence="10 11">Phosphorylation of dTMP to form dTDP in both de novo and salvage pathways of dTTP synthesis.</text>
</comment>
<comment type="similarity">
    <text evidence="1 11">Belongs to the thymidylate kinase family.</text>
</comment>
<evidence type="ECO:0000256" key="10">
    <source>
        <dbReference type="ARBA" id="ARBA00057735"/>
    </source>
</evidence>
<dbReference type="NCBIfam" id="TIGR00041">
    <property type="entry name" value="DTMP_kinase"/>
    <property type="match status" value="1"/>
</dbReference>
<evidence type="ECO:0000256" key="1">
    <source>
        <dbReference type="ARBA" id="ARBA00009776"/>
    </source>
</evidence>
<evidence type="ECO:0000256" key="8">
    <source>
        <dbReference type="ARBA" id="ARBA00022840"/>
    </source>
</evidence>
<dbReference type="KEGG" id="avu:BK816_08140"/>
<dbReference type="EMBL" id="CP017812">
    <property type="protein sequence ID" value="AOZ73257.1"/>
    <property type="molecule type" value="Genomic_DNA"/>
</dbReference>
<dbReference type="GO" id="GO:0006227">
    <property type="term" value="P:dUDP biosynthetic process"/>
    <property type="evidence" value="ECO:0007669"/>
    <property type="project" value="TreeGrafter"/>
</dbReference>
<evidence type="ECO:0000256" key="5">
    <source>
        <dbReference type="ARBA" id="ARBA00022727"/>
    </source>
</evidence>
<reference evidence="13 14" key="1">
    <citation type="submission" date="2016-10" db="EMBL/GenBank/DDBJ databases">
        <title>Actinomyces aegypiusis sp. nov., isolated from the Aegypius monachus in Qinghai Tibet Plateau China.</title>
        <authorList>
            <person name="Wang Y."/>
        </authorList>
    </citation>
    <scope>NUCLEOTIDE SEQUENCE [LARGE SCALE GENOMIC DNA]</scope>
    <source>
        <strain evidence="13 14">VUL4_3</strain>
    </source>
</reference>
<evidence type="ECO:0000313" key="13">
    <source>
        <dbReference type="EMBL" id="AOZ73257.1"/>
    </source>
</evidence>
<dbReference type="PANTHER" id="PTHR10344">
    <property type="entry name" value="THYMIDYLATE KINASE"/>
    <property type="match status" value="1"/>
</dbReference>
<dbReference type="FunFam" id="3.40.50.300:FF:000225">
    <property type="entry name" value="Thymidylate kinase"/>
    <property type="match status" value="1"/>
</dbReference>
<dbReference type="Gene3D" id="3.40.50.300">
    <property type="entry name" value="P-loop containing nucleotide triphosphate hydrolases"/>
    <property type="match status" value="1"/>
</dbReference>
<evidence type="ECO:0000256" key="3">
    <source>
        <dbReference type="ARBA" id="ARBA00017144"/>
    </source>
</evidence>
<dbReference type="EC" id="2.7.4.9" evidence="2 11"/>
<name>A0A1D9MLS7_9ACTO</name>
<dbReference type="GO" id="GO:0005829">
    <property type="term" value="C:cytosol"/>
    <property type="evidence" value="ECO:0007669"/>
    <property type="project" value="TreeGrafter"/>
</dbReference>
<keyword evidence="4 11" id="KW-0808">Transferase</keyword>
<evidence type="ECO:0000256" key="7">
    <source>
        <dbReference type="ARBA" id="ARBA00022777"/>
    </source>
</evidence>
<dbReference type="Proteomes" id="UP000176288">
    <property type="component" value="Chromosome"/>
</dbReference>
<dbReference type="GO" id="GO:0006233">
    <property type="term" value="P:dTDP biosynthetic process"/>
    <property type="evidence" value="ECO:0007669"/>
    <property type="project" value="InterPro"/>
</dbReference>
<dbReference type="AlphaFoldDB" id="A0A1D9MLS7"/>
<dbReference type="HAMAP" id="MF_00165">
    <property type="entry name" value="Thymidylate_kinase"/>
    <property type="match status" value="1"/>
</dbReference>
<evidence type="ECO:0000259" key="12">
    <source>
        <dbReference type="Pfam" id="PF02223"/>
    </source>
</evidence>
<evidence type="ECO:0000256" key="2">
    <source>
        <dbReference type="ARBA" id="ARBA00012980"/>
    </source>
</evidence>
<dbReference type="STRING" id="1912795.BK816_08140"/>
<evidence type="ECO:0000256" key="4">
    <source>
        <dbReference type="ARBA" id="ARBA00022679"/>
    </source>
</evidence>
<keyword evidence="5 11" id="KW-0545">Nucleotide biosynthesis</keyword>
<dbReference type="OrthoDB" id="9774907at2"/>
<dbReference type="GO" id="GO:0004798">
    <property type="term" value="F:dTMP kinase activity"/>
    <property type="evidence" value="ECO:0007669"/>
    <property type="project" value="UniProtKB-UniRule"/>
</dbReference>
<dbReference type="InterPro" id="IPR018094">
    <property type="entry name" value="Thymidylate_kinase"/>
</dbReference>
<dbReference type="InterPro" id="IPR027417">
    <property type="entry name" value="P-loop_NTPase"/>
</dbReference>
<keyword evidence="6 11" id="KW-0547">Nucleotide-binding</keyword>
<dbReference type="GO" id="GO:0006235">
    <property type="term" value="P:dTTP biosynthetic process"/>
    <property type="evidence" value="ECO:0007669"/>
    <property type="project" value="UniProtKB-UniRule"/>
</dbReference>
<evidence type="ECO:0000256" key="11">
    <source>
        <dbReference type="HAMAP-Rule" id="MF_00165"/>
    </source>
</evidence>
<sequence length="232" mass="24981">MSETVPAIPTQTRLEPESRGLFISFEGGEAVGKSTQIAALTRKFESLGRNVVLTREPGGTDPFGVQVRQLVQHGVDLNPKAEALLYAADRSYHVATKIRPALAAGSVVITDRYLDSSVAYQGGGRDLGNDVYDLSLWATNGLLPDVTILLDADPVQALARREGATDRIEAEPLAFHQAVRSRYLQLAKENPQRFVVIDATGDIQTVSEQIWQAISEKAAALLSATEPGGGTR</sequence>
<dbReference type="CDD" id="cd01672">
    <property type="entry name" value="TMPK"/>
    <property type="match status" value="1"/>
</dbReference>
<dbReference type="PANTHER" id="PTHR10344:SF4">
    <property type="entry name" value="UMP-CMP KINASE 2, MITOCHONDRIAL"/>
    <property type="match status" value="1"/>
</dbReference>
<keyword evidence="7 11" id="KW-0418">Kinase</keyword>
<organism evidence="13 14">
    <name type="scientific">Boudabousia tangfeifanii</name>
    <dbReference type="NCBI Taxonomy" id="1912795"/>
    <lineage>
        <taxon>Bacteria</taxon>
        <taxon>Bacillati</taxon>
        <taxon>Actinomycetota</taxon>
        <taxon>Actinomycetes</taxon>
        <taxon>Actinomycetales</taxon>
        <taxon>Actinomycetaceae</taxon>
        <taxon>Boudabousia</taxon>
    </lineage>
</organism>
<feature type="binding site" evidence="11">
    <location>
        <begin position="27"/>
        <end position="34"/>
    </location>
    <ligand>
        <name>ATP</name>
        <dbReference type="ChEBI" id="CHEBI:30616"/>
    </ligand>
</feature>
<evidence type="ECO:0000256" key="9">
    <source>
        <dbReference type="ARBA" id="ARBA00048743"/>
    </source>
</evidence>
<gene>
    <name evidence="11" type="primary">tmk</name>
    <name evidence="13" type="ORF">BK816_08140</name>
</gene>
<dbReference type="RefSeq" id="WP_071164720.1">
    <property type="nucleotide sequence ID" value="NZ_CP017812.1"/>
</dbReference>
<feature type="domain" description="Thymidylate kinase-like" evidence="12">
    <location>
        <begin position="25"/>
        <end position="210"/>
    </location>
</feature>
<keyword evidence="8 11" id="KW-0067">ATP-binding</keyword>
<dbReference type="InterPro" id="IPR018095">
    <property type="entry name" value="Thymidylate_kin_CS"/>
</dbReference>
<comment type="catalytic activity">
    <reaction evidence="9 11">
        <text>dTMP + ATP = dTDP + ADP</text>
        <dbReference type="Rhea" id="RHEA:13517"/>
        <dbReference type="ChEBI" id="CHEBI:30616"/>
        <dbReference type="ChEBI" id="CHEBI:58369"/>
        <dbReference type="ChEBI" id="CHEBI:63528"/>
        <dbReference type="ChEBI" id="CHEBI:456216"/>
        <dbReference type="EC" id="2.7.4.9"/>
    </reaction>
</comment>
<dbReference type="InterPro" id="IPR039430">
    <property type="entry name" value="Thymidylate_kin-like_dom"/>
</dbReference>
<dbReference type="SUPFAM" id="SSF52540">
    <property type="entry name" value="P-loop containing nucleoside triphosphate hydrolases"/>
    <property type="match status" value="1"/>
</dbReference>
<evidence type="ECO:0000256" key="6">
    <source>
        <dbReference type="ARBA" id="ARBA00022741"/>
    </source>
</evidence>
<proteinExistence type="inferred from homology"/>
<evidence type="ECO:0000313" key="14">
    <source>
        <dbReference type="Proteomes" id="UP000176288"/>
    </source>
</evidence>
<dbReference type="PROSITE" id="PS01331">
    <property type="entry name" value="THYMIDYLATE_KINASE"/>
    <property type="match status" value="1"/>
</dbReference>
<keyword evidence="14" id="KW-1185">Reference proteome</keyword>
<dbReference type="Pfam" id="PF02223">
    <property type="entry name" value="Thymidylate_kin"/>
    <property type="match status" value="1"/>
</dbReference>